<proteinExistence type="predicted"/>
<evidence type="ECO:0000313" key="2">
    <source>
        <dbReference type="EMBL" id="ALU64561.1"/>
    </source>
</evidence>
<dbReference type="Pfam" id="PF14452">
    <property type="entry name" value="Multi_ubiq"/>
    <property type="match status" value="1"/>
</dbReference>
<dbReference type="InterPro" id="IPR027802">
    <property type="entry name" value="Multi-ubiquitin_dom"/>
</dbReference>
<dbReference type="EMBL" id="KT944070">
    <property type="protein sequence ID" value="ALU64561.1"/>
    <property type="molecule type" value="Genomic_DNA"/>
</dbReference>
<protein>
    <recommendedName>
        <fullName evidence="1">Multi-ubiquitin domain-containing protein</fullName>
    </recommendedName>
</protein>
<feature type="domain" description="Multi-ubiquitin" evidence="1">
    <location>
        <begin position="16"/>
        <end position="87"/>
    </location>
</feature>
<sequence length="90" mass="9894">MTDNDDKKGGHDKTITIVVNGTPHQVPKKDELTYAEVVTYFDPTYPQHPQTVYSVTYTRGDKPKEGTLAPAGSVKAKDGMDFHVIPTSES</sequence>
<organism evidence="2">
    <name type="scientific">Rhizobium leguminosarum bv. viciae</name>
    <dbReference type="NCBI Taxonomy" id="387"/>
    <lineage>
        <taxon>Bacteria</taxon>
        <taxon>Pseudomonadati</taxon>
        <taxon>Pseudomonadota</taxon>
        <taxon>Alphaproteobacteria</taxon>
        <taxon>Hyphomicrobiales</taxon>
        <taxon>Rhizobiaceae</taxon>
        <taxon>Rhizobium/Agrobacterium group</taxon>
        <taxon>Rhizobium</taxon>
    </lineage>
</organism>
<evidence type="ECO:0000259" key="1">
    <source>
        <dbReference type="Pfam" id="PF14452"/>
    </source>
</evidence>
<accession>A0A0U3K5J1</accession>
<reference evidence="2" key="1">
    <citation type="submission" date="2015-10" db="EMBL/GenBank/DDBJ databases">
        <title>Comparative analysis of sym-gene organization in Rhizobium leguminosarum bv. viciae strains, isolated from different host plants and demonstrating clear differences in symbiotic specificity.</title>
        <authorList>
            <person name="Chirak E.R."/>
            <person name="Kimeklis A.K."/>
            <person name="Andronov E.E."/>
        </authorList>
    </citation>
    <scope>NUCLEOTIDE SEQUENCE</scope>
    <source>
        <strain evidence="2">Vaf12</strain>
    </source>
</reference>
<dbReference type="AlphaFoldDB" id="A0A0U3K5J1"/>
<name>A0A0U3K5J1_RHILV</name>